<name>A0ABP8KMB5_9BACT</name>
<keyword evidence="3" id="KW-1185">Reference proteome</keyword>
<accession>A0ABP8KMB5</accession>
<reference evidence="3" key="1">
    <citation type="journal article" date="2019" name="Int. J. Syst. Evol. Microbiol.">
        <title>The Global Catalogue of Microorganisms (GCM) 10K type strain sequencing project: providing services to taxonomists for standard genome sequencing and annotation.</title>
        <authorList>
            <consortium name="The Broad Institute Genomics Platform"/>
            <consortium name="The Broad Institute Genome Sequencing Center for Infectious Disease"/>
            <person name="Wu L."/>
            <person name="Ma J."/>
        </authorList>
    </citation>
    <scope>NUCLEOTIDE SEQUENCE [LARGE SCALE GENOMIC DNA]</scope>
    <source>
        <strain evidence="3">JCM 17925</strain>
    </source>
</reference>
<evidence type="ECO:0008006" key="4">
    <source>
        <dbReference type="Google" id="ProtNLM"/>
    </source>
</evidence>
<dbReference type="RefSeq" id="WP_345269251.1">
    <property type="nucleotide sequence ID" value="NZ_BAABHB010000007.1"/>
</dbReference>
<dbReference type="EMBL" id="BAABHB010000007">
    <property type="protein sequence ID" value="GAA4410756.1"/>
    <property type="molecule type" value="Genomic_DNA"/>
</dbReference>
<keyword evidence="1" id="KW-1133">Transmembrane helix</keyword>
<protein>
    <recommendedName>
        <fullName evidence="4">PKD domain-containing protein</fullName>
    </recommendedName>
</protein>
<evidence type="ECO:0000256" key="1">
    <source>
        <dbReference type="SAM" id="Phobius"/>
    </source>
</evidence>
<gene>
    <name evidence="2" type="ORF">GCM10023187_35750</name>
</gene>
<evidence type="ECO:0000313" key="2">
    <source>
        <dbReference type="EMBL" id="GAA4410756.1"/>
    </source>
</evidence>
<proteinExistence type="predicted"/>
<comment type="caution">
    <text evidence="2">The sequence shown here is derived from an EMBL/GenBank/DDBJ whole genome shotgun (WGS) entry which is preliminary data.</text>
</comment>
<organism evidence="2 3">
    <name type="scientific">Nibrella viscosa</name>
    <dbReference type="NCBI Taxonomy" id="1084524"/>
    <lineage>
        <taxon>Bacteria</taxon>
        <taxon>Pseudomonadati</taxon>
        <taxon>Bacteroidota</taxon>
        <taxon>Cytophagia</taxon>
        <taxon>Cytophagales</taxon>
        <taxon>Spirosomataceae</taxon>
        <taxon>Nibrella</taxon>
    </lineage>
</organism>
<sequence length="451" mass="51126">MIAENGQEKVGFYYHLEHCCQQVSEVYGKPDRAAWTNGDYVQLSNILFRKTRVRISPNTLKRIFGKIKTDSRYYPQKATRDALASYVGYSDWDSFVQATPVRAIYESPAVNHNEQPEIELVAESPRQPPRPKKRGPKRWVWVTMMAALMLVAVVILLPETPLSETIATDSVQLVCKNPVGENPHSANFDVSGLTRPAAQLPPYTIDFGDGRHKPVILKNRRHNHYYEMPGRYFAVLRQGTKRLDTATVYLPTKGWTATAYMMYDTSRVYPIERKNLFLDGQRSISAVEAVKAGVDTNRTFFIEFVNTQVTNIDGDNFELTTAVVTSPTRTGVRCSQVSITVNGELSNHSFDVMKPGCEYWTHLILSEQYKIGQQDDLRFMAADLRAGGTLKLRVLDQHAQLFINGRKVYEARYQKPLKRVYGVSIKFAGIGKVNSFTLKDVKTGNEFNGNF</sequence>
<keyword evidence="1" id="KW-0472">Membrane</keyword>
<keyword evidence="1" id="KW-0812">Transmembrane</keyword>
<feature type="transmembrane region" description="Helical" evidence="1">
    <location>
        <begin position="139"/>
        <end position="157"/>
    </location>
</feature>
<dbReference type="Proteomes" id="UP001500936">
    <property type="component" value="Unassembled WGS sequence"/>
</dbReference>
<evidence type="ECO:0000313" key="3">
    <source>
        <dbReference type="Proteomes" id="UP001500936"/>
    </source>
</evidence>